<protein>
    <submittedName>
        <fullName evidence="2">Uncharacterized protein</fullName>
    </submittedName>
</protein>
<dbReference type="Proteomes" id="UP000283745">
    <property type="component" value="Unassembled WGS sequence"/>
</dbReference>
<proteinExistence type="predicted"/>
<dbReference type="AlphaFoldDB" id="A0A414JA44"/>
<reference evidence="2 3" key="1">
    <citation type="submission" date="2018-08" db="EMBL/GenBank/DDBJ databases">
        <title>A genome reference for cultivated species of the human gut microbiota.</title>
        <authorList>
            <person name="Zou Y."/>
            <person name="Xue W."/>
            <person name="Luo G."/>
        </authorList>
    </citation>
    <scope>NUCLEOTIDE SEQUENCE [LARGE SCALE GENOMIC DNA]</scope>
    <source>
        <strain evidence="2 3">AM28-23</strain>
    </source>
</reference>
<feature type="compositionally biased region" description="Basic and acidic residues" evidence="1">
    <location>
        <begin position="68"/>
        <end position="82"/>
    </location>
</feature>
<evidence type="ECO:0000313" key="3">
    <source>
        <dbReference type="Proteomes" id="UP000283745"/>
    </source>
</evidence>
<name>A0A414JA44_9FIRM</name>
<organism evidence="2 3">
    <name type="scientific">Blautia obeum</name>
    <dbReference type="NCBI Taxonomy" id="40520"/>
    <lineage>
        <taxon>Bacteria</taxon>
        <taxon>Bacillati</taxon>
        <taxon>Bacillota</taxon>
        <taxon>Clostridia</taxon>
        <taxon>Lachnospirales</taxon>
        <taxon>Lachnospiraceae</taxon>
        <taxon>Blautia</taxon>
    </lineage>
</organism>
<gene>
    <name evidence="2" type="ORF">DW740_03305</name>
</gene>
<comment type="caution">
    <text evidence="2">The sequence shown here is derived from an EMBL/GenBank/DDBJ whole genome shotgun (WGS) entry which is preliminary data.</text>
</comment>
<dbReference type="EMBL" id="QSKF01000002">
    <property type="protein sequence ID" value="RHE41348.1"/>
    <property type="molecule type" value="Genomic_DNA"/>
</dbReference>
<feature type="region of interest" description="Disordered" evidence="1">
    <location>
        <begin position="68"/>
        <end position="88"/>
    </location>
</feature>
<evidence type="ECO:0000256" key="1">
    <source>
        <dbReference type="SAM" id="MobiDB-lite"/>
    </source>
</evidence>
<sequence>MDGTAVESAFALLLTKVTKEGLVPDTSRTTNVRKGSEILYPAKISYNRHSWRKYKLCAISGTLFRRRGEEHNDEKNDQRHDWNWIAGS</sequence>
<accession>A0A414JA44</accession>
<evidence type="ECO:0000313" key="2">
    <source>
        <dbReference type="EMBL" id="RHE41348.1"/>
    </source>
</evidence>